<keyword evidence="4" id="KW-0862">Zinc</keyword>
<evidence type="ECO:0000256" key="3">
    <source>
        <dbReference type="PROSITE-ProRule" id="PRU00221"/>
    </source>
</evidence>
<evidence type="ECO:0000256" key="6">
    <source>
        <dbReference type="SAM" id="MobiDB-lite"/>
    </source>
</evidence>
<sequence>MVSPVAKTFQYCSPLPTRSDLDLLEALSSECDSPRNMQFLRQSLGRQAQRRNDLRESCEHRHVETLIHEGVTIATSYARSRLFEELQQRVQKAESERDELAALLERQQGLFAKLRAELDTRQVKSGGQEEKERRRQHTAAAEMDGLGEAKLRLEETLRLRNELESVRQECADLRRRDQLRAESEGQRLDELQRRFDTREAEHREVQHTLEQERVSAGVLKAQLEIIEQERDNALGECKLASSLAEQLETARKRAGAADAVRQEFEKTLELERSCSRQLRIQLETVSGERDACVKRERLPSGIDKRLEAMQDRLATSAVERNELSLSLEQERTESQRLRSQFEASGARPSEPPEELKLSPRSAKPVDSSRSKTSELVLKPPKERLQCLELERAELLLNAERQRSVTRRLELELQTLACQHEEACGGTRESRLRLEGESDQRLAAVHEQLAATAAQRKELLMALEEERAAAKRLQAKLSQEVDASKKVQSLRRQELTLQVDALQSQLHAAVAEKQALAETLAQQKRRLAEADKELKRQRDGTAHLEARLQIAEVEREGFLILARQRETQIEADVQRLRCEAEAAETAKAELKESQSRGRKAESEFQIAWLQLEEEKQTTSNLESQLQELQSERDDLQLRVHSLEVEQRSTDCSERRLAAAASERLELLRGLEQEREGSRLLRTQLDLLRSEHERLAAKEESRSELGRQVQDLRQRFQASESENRELSASLECERVDLRHLLSQLEALTKERDEALKQDDLCDILGQQVQEQKEQTTHAEAECEKLRRQLQAEAQGSEDLQQQVQALKRERDSLVAQQALRNLEEKKQAGADKLQDLRRSLSFAEAEREELKLRLEQERCNTNLAGLQLESSRKETADTLGRLRQSEVAEQELQQALADELGSLKSEALEEVWGGTGARWSGSECSSRRTSRGDPLRVSRKSFGSSATLSQAGSPSNRERQERCSFAAVSFSSNSNATWNNLPEESSDTKKSSRKSSKLATNTEGCDEPLNELQDDSDQKPEELVVRSVSPSKFSVDLVGKVKVDLLTAAEVPNAWRVFCPEMGPVAIFAQEVQATAATLGIRSVVPSSRIAVFPGTMRRTVQVPVQVCTTSTASNICCEKLGDELVPVLSLNLKIKVPIRELLDALTVFQSMLDGQAVTVEECSLQQPEDLEVSAINLLVPHVEPGAAASAGVTTERRQTADTLGALESGDVSTIPSKDARETASSRHASASSHAASSPQVAHTSSDDERSSCAEGSWEIAATIGGTSHQFRDVAWSPGCSDSMFLTASTDATVRVWQTSGSNPVVCDVLATLRGHSQEILAASWSSCGSKVFTASADKIVCIWQVSDDDPAKWSVLTELPHSEAVTAAVWSPDGQQLLVRSSSSGTVRKWQQSERGTWFAELLVSTAESSDGNSGKVLGWSYDGSLILTGTGDSAVSIWKAVGANRLLWQSATGAEPVQSSVPQQWAVVARLIHPMPNLAAAWSQHDCKLITGGHDQMARVWDMRHMGHGDSTEAASLRLEGHVEPITAVTWSPDGRAATGSSDGVILVWTPPMTGSLGSSTKRSFWYISARLAQSSKIVSIAWSAGGSRLLVADSDKLVTLWQEFGPADERDQSTLDIESDRINRSRSMIKEAAGVDPHRSEICGANQNWSPEAQQHATEQPTFWKFKDLNGMWNTGRLGMCLIEQDGFAVKMTVPSQSWSPAAGVVHGGTVSLKTPAEVNGVMGVFFENQISWTNGLVSHRCAAEADSGLDDGGPSALVHEALEQLLRREIGASTLQADRTNEATDEGPPGASGELCQRGSEVFPSEPRNHPAAEQPHSDPSEEPSHDRANKVNCKFFDKDGSCKYGIYCHYEHVKNAPAAPAAKVKSQGNSAPSIAGDDAEGNVGDSKSMVDNPAALTRDVLRLLRRAPVKLVILASGYGFAKRFNALFHNGKRVNNGSWTAWLQKMPGVQVQAFGNGHFRPESLVSYTMRHASDDWRAEDDDWRAEDDDWRAENYDWKAENDDWKAESDDWKADWYQEDDNWRAEDAASMTVNGVDRATISAARQKVRGERLQWMVKAGRADAITGVTPPEAASRGQLSKSSTPEAIGFLQDALNSSKDSEMPPPSDSSKAKGRWRALGGSALLRLRPAVQQRRLSLLPRSLLLQSREIAAVAAQSNIAKAKVQERCGYGAWPGNDMPVEALLEKLQSLERYKSEEEKWRKKDGQQKQKDLAMAKKKLTREINSTKSSMKKRSMEASKMKTTLEKIERQHTGSAQKKTQTATLMDEKLMKIDERHNAAEVHYQEKIGQVGEASGLLAYLEYAQEMLEQGIVLGADPKADYMAAQHALGNGHRMRLLDDQAQDDGDIGDFAEAQASQDVLRELTEIRVLYHQAEEHRQQLLRQLRSSLAGGGINGGRAAAEFEELERLRSQVRDLVEENKDLRSKLLPSGRPVDDSLAATQAGLRSPNGSHFLSSSSPGATASWPNRSMVASSRGASLQASVARSSTPVRYVGPPSVSGYNGATAGVYPAPRYSSLTAPAGLAQPFKSSSSLMSDSLDGTSLQASPAYAWGARQEPPALPGTPGLRPTASGSLSVPMARPTAVASQALPGTSAFVPVRSVSAMPWMQPSPVASTPAATVANAVAAWPARQAVTYAAPGGAVGRQTSGSRLVSVPITSPTSNGTGMSPGVPGFSFSGGFSNPVASYAPPLQTAAGQQANFLEPVTSTAMESGYGYRTPSASLRGEQGDAVLNGEGDHHHLGIKDAVSK</sequence>
<dbReference type="SMART" id="SM00356">
    <property type="entry name" value="ZnF_C3H1"/>
    <property type="match status" value="1"/>
</dbReference>
<dbReference type="PROSITE" id="PS00678">
    <property type="entry name" value="WD_REPEATS_1"/>
    <property type="match status" value="1"/>
</dbReference>
<feature type="zinc finger region" description="C3H1-type" evidence="4">
    <location>
        <begin position="1830"/>
        <end position="1858"/>
    </location>
</feature>
<dbReference type="GO" id="GO:0097361">
    <property type="term" value="C:cytosolic [4Fe-4S] assembly targeting complex"/>
    <property type="evidence" value="ECO:0007669"/>
    <property type="project" value="TreeGrafter"/>
</dbReference>
<evidence type="ECO:0000256" key="2">
    <source>
        <dbReference type="ARBA" id="ARBA00022737"/>
    </source>
</evidence>
<feature type="coiled-coil region" evidence="5">
    <location>
        <begin position="565"/>
        <end position="644"/>
    </location>
</feature>
<evidence type="ECO:0000313" key="8">
    <source>
        <dbReference type="EMBL" id="CAE8610843.1"/>
    </source>
</evidence>
<accession>A0A813F8K6</accession>
<keyword evidence="1 3" id="KW-0853">WD repeat</keyword>
<dbReference type="SUPFAM" id="SSF50978">
    <property type="entry name" value="WD40 repeat-like"/>
    <property type="match status" value="1"/>
</dbReference>
<feature type="repeat" description="WD" evidence="3">
    <location>
        <begin position="1571"/>
        <end position="1603"/>
    </location>
</feature>
<protein>
    <recommendedName>
        <fullName evidence="7">C3H1-type domain-containing protein</fullName>
    </recommendedName>
</protein>
<dbReference type="Gene3D" id="2.130.10.10">
    <property type="entry name" value="YVTN repeat-like/Quinoprotein amine dehydrogenase"/>
    <property type="match status" value="2"/>
</dbReference>
<dbReference type="PANTHER" id="PTHR19920:SF0">
    <property type="entry name" value="CYTOSOLIC IRON-SULFUR PROTEIN ASSEMBLY PROTEIN CIAO1-RELATED"/>
    <property type="match status" value="1"/>
</dbReference>
<evidence type="ECO:0000256" key="4">
    <source>
        <dbReference type="PROSITE-ProRule" id="PRU00723"/>
    </source>
</evidence>
<feature type="compositionally biased region" description="Low complexity" evidence="6">
    <location>
        <begin position="1224"/>
        <end position="1236"/>
    </location>
</feature>
<dbReference type="SMART" id="SM00320">
    <property type="entry name" value="WD40"/>
    <property type="match status" value="7"/>
</dbReference>
<feature type="region of interest" description="Disordered" evidence="6">
    <location>
        <begin position="974"/>
        <end position="1018"/>
    </location>
</feature>
<dbReference type="InterPro" id="IPR000571">
    <property type="entry name" value="Znf_CCCH"/>
</dbReference>
<feature type="coiled-coil region" evidence="5">
    <location>
        <begin position="2400"/>
        <end position="2427"/>
    </location>
</feature>
<dbReference type="InterPro" id="IPR015943">
    <property type="entry name" value="WD40/YVTN_repeat-like_dom_sf"/>
</dbReference>
<comment type="caution">
    <text evidence="8">The sequence shown here is derived from an EMBL/GenBank/DDBJ whole genome shotgun (WGS) entry which is preliminary data.</text>
</comment>
<feature type="region of interest" description="Disordered" evidence="6">
    <location>
        <begin position="1867"/>
        <end position="1890"/>
    </location>
</feature>
<feature type="repeat" description="WD" evidence="3">
    <location>
        <begin position="1519"/>
        <end position="1549"/>
    </location>
</feature>
<feature type="repeat" description="WD" evidence="3">
    <location>
        <begin position="1311"/>
        <end position="1345"/>
    </location>
</feature>
<dbReference type="Proteomes" id="UP000654075">
    <property type="component" value="Unassembled WGS sequence"/>
</dbReference>
<feature type="compositionally biased region" description="Basic and acidic residues" evidence="6">
    <location>
        <begin position="1809"/>
        <end position="1830"/>
    </location>
</feature>
<feature type="compositionally biased region" description="Basic and acidic residues" evidence="6">
    <location>
        <begin position="121"/>
        <end position="133"/>
    </location>
</feature>
<evidence type="ECO:0000256" key="5">
    <source>
        <dbReference type="SAM" id="Coils"/>
    </source>
</evidence>
<feature type="coiled-coil region" evidence="5">
    <location>
        <begin position="83"/>
        <end position="110"/>
    </location>
</feature>
<feature type="repeat" description="WD" evidence="3">
    <location>
        <begin position="1262"/>
        <end position="1305"/>
    </location>
</feature>
<feature type="compositionally biased region" description="Acidic residues" evidence="6">
    <location>
        <begin position="1002"/>
        <end position="1013"/>
    </location>
</feature>
<keyword evidence="4" id="KW-0863">Zinc-finger</keyword>
<feature type="region of interest" description="Disordered" evidence="6">
    <location>
        <begin position="329"/>
        <end position="375"/>
    </location>
</feature>
<keyword evidence="2" id="KW-0677">Repeat</keyword>
<dbReference type="PROSITE" id="PS50082">
    <property type="entry name" value="WD_REPEATS_2"/>
    <property type="match status" value="4"/>
</dbReference>
<feature type="region of interest" description="Disordered" evidence="6">
    <location>
        <begin position="1776"/>
        <end position="1830"/>
    </location>
</feature>
<dbReference type="OrthoDB" id="10265988at2759"/>
<dbReference type="InterPro" id="IPR036322">
    <property type="entry name" value="WD40_repeat_dom_sf"/>
</dbReference>
<evidence type="ECO:0000313" key="9">
    <source>
        <dbReference type="Proteomes" id="UP000654075"/>
    </source>
</evidence>
<dbReference type="InterPro" id="IPR001680">
    <property type="entry name" value="WD40_rpt"/>
</dbReference>
<keyword evidence="4" id="KW-0479">Metal-binding</keyword>
<feature type="region of interest" description="Disordered" evidence="6">
    <location>
        <begin position="121"/>
        <end position="140"/>
    </location>
</feature>
<keyword evidence="5" id="KW-0175">Coiled coil</keyword>
<dbReference type="GO" id="GO:0008270">
    <property type="term" value="F:zinc ion binding"/>
    <property type="evidence" value="ECO:0007669"/>
    <property type="project" value="UniProtKB-KW"/>
</dbReference>
<gene>
    <name evidence="8" type="ORF">PGLA1383_LOCUS28654</name>
</gene>
<feature type="domain" description="C3H1-type" evidence="7">
    <location>
        <begin position="1830"/>
        <end position="1858"/>
    </location>
</feature>
<feature type="region of interest" description="Disordered" evidence="6">
    <location>
        <begin position="2098"/>
        <end position="2117"/>
    </location>
</feature>
<dbReference type="PROSITE" id="PS50103">
    <property type="entry name" value="ZF_C3H1"/>
    <property type="match status" value="1"/>
</dbReference>
<feature type="coiled-coil region" evidence="5">
    <location>
        <begin position="693"/>
        <end position="858"/>
    </location>
</feature>
<dbReference type="GO" id="GO:0016226">
    <property type="term" value="P:iron-sulfur cluster assembly"/>
    <property type="evidence" value="ECO:0007669"/>
    <property type="project" value="TreeGrafter"/>
</dbReference>
<evidence type="ECO:0000259" key="7">
    <source>
        <dbReference type="PROSITE" id="PS50103"/>
    </source>
</evidence>
<reference evidence="8" key="1">
    <citation type="submission" date="2021-02" db="EMBL/GenBank/DDBJ databases">
        <authorList>
            <person name="Dougan E. K."/>
            <person name="Rhodes N."/>
            <person name="Thang M."/>
            <person name="Chan C."/>
        </authorList>
    </citation>
    <scope>NUCLEOTIDE SEQUENCE</scope>
</reference>
<name>A0A813F8K6_POLGL</name>
<evidence type="ECO:0000256" key="1">
    <source>
        <dbReference type="ARBA" id="ARBA00022574"/>
    </source>
</evidence>
<feature type="region of interest" description="Disordered" evidence="6">
    <location>
        <begin position="914"/>
        <end position="961"/>
    </location>
</feature>
<proteinExistence type="predicted"/>
<feature type="coiled-coil region" evidence="5">
    <location>
        <begin position="146"/>
        <end position="208"/>
    </location>
</feature>
<feature type="compositionally biased region" description="Polar residues" evidence="6">
    <location>
        <begin position="939"/>
        <end position="953"/>
    </location>
</feature>
<dbReference type="PANTHER" id="PTHR19920">
    <property type="entry name" value="WD40 PROTEIN CIAO1"/>
    <property type="match status" value="1"/>
</dbReference>
<feature type="coiled-coil region" evidence="5">
    <location>
        <begin position="445"/>
        <end position="539"/>
    </location>
</feature>
<dbReference type="PROSITE" id="PS50294">
    <property type="entry name" value="WD_REPEATS_REGION"/>
    <property type="match status" value="2"/>
</dbReference>
<dbReference type="EMBL" id="CAJNNV010024851">
    <property type="protein sequence ID" value="CAE8610843.1"/>
    <property type="molecule type" value="Genomic_DNA"/>
</dbReference>
<dbReference type="Pfam" id="PF00400">
    <property type="entry name" value="WD40"/>
    <property type="match status" value="4"/>
</dbReference>
<organism evidence="8 9">
    <name type="scientific">Polarella glacialis</name>
    <name type="common">Dinoflagellate</name>
    <dbReference type="NCBI Taxonomy" id="89957"/>
    <lineage>
        <taxon>Eukaryota</taxon>
        <taxon>Sar</taxon>
        <taxon>Alveolata</taxon>
        <taxon>Dinophyceae</taxon>
        <taxon>Suessiales</taxon>
        <taxon>Suessiaceae</taxon>
        <taxon>Polarella</taxon>
    </lineage>
</organism>
<dbReference type="InterPro" id="IPR019775">
    <property type="entry name" value="WD40_repeat_CS"/>
</dbReference>
<feature type="region of interest" description="Disordered" evidence="6">
    <location>
        <begin position="1186"/>
        <end position="1250"/>
    </location>
</feature>
<dbReference type="Pfam" id="PF00642">
    <property type="entry name" value="zf-CCCH"/>
    <property type="match status" value="1"/>
</dbReference>
<feature type="non-terminal residue" evidence="8">
    <location>
        <position position="1"/>
    </location>
</feature>
<keyword evidence="9" id="KW-1185">Reference proteome</keyword>